<keyword evidence="10" id="KW-0460">Magnesium</keyword>
<comment type="catalytic activity">
    <reaction evidence="12">
        <text>[HPr protein]-O-phospho-L-serine + phosphate + H(+) = [HPr protein]-L-serine + diphosphate</text>
        <dbReference type="Rhea" id="RHEA:46604"/>
        <dbReference type="Rhea" id="RHEA-COMP:11602"/>
        <dbReference type="Rhea" id="RHEA-COMP:11603"/>
        <dbReference type="ChEBI" id="CHEBI:15378"/>
        <dbReference type="ChEBI" id="CHEBI:29999"/>
        <dbReference type="ChEBI" id="CHEBI:33019"/>
        <dbReference type="ChEBI" id="CHEBI:43474"/>
        <dbReference type="ChEBI" id="CHEBI:83421"/>
    </reaction>
</comment>
<dbReference type="InterPro" id="IPR003755">
    <property type="entry name" value="HPr(Ser)_kin/Pase"/>
</dbReference>
<dbReference type="CDD" id="cd01918">
    <property type="entry name" value="HprK_C"/>
    <property type="match status" value="1"/>
</dbReference>
<dbReference type="PANTHER" id="PTHR30305:SF1">
    <property type="entry name" value="HPR KINASE_PHOSPHORYLASE"/>
    <property type="match status" value="1"/>
</dbReference>
<dbReference type="InterPro" id="IPR011126">
    <property type="entry name" value="Hpr_kin/Pase_Hpr_N"/>
</dbReference>
<evidence type="ECO:0000256" key="3">
    <source>
        <dbReference type="ARBA" id="ARBA00006883"/>
    </source>
</evidence>
<dbReference type="GO" id="GO:0046872">
    <property type="term" value="F:metal ion binding"/>
    <property type="evidence" value="ECO:0007669"/>
    <property type="project" value="UniProtKB-KW"/>
</dbReference>
<evidence type="ECO:0000256" key="1">
    <source>
        <dbReference type="ARBA" id="ARBA00001120"/>
    </source>
</evidence>
<evidence type="ECO:0000256" key="9">
    <source>
        <dbReference type="ARBA" id="ARBA00022840"/>
    </source>
</evidence>
<comment type="similarity">
    <text evidence="3">Belongs to the HPrK/P family.</text>
</comment>
<dbReference type="GO" id="GO:0005524">
    <property type="term" value="F:ATP binding"/>
    <property type="evidence" value="ECO:0007669"/>
    <property type="project" value="UniProtKB-KW"/>
</dbReference>
<dbReference type="SUPFAM" id="SSF75138">
    <property type="entry name" value="HprK N-terminal domain-like"/>
    <property type="match status" value="1"/>
</dbReference>
<keyword evidence="6" id="KW-0479">Metal-binding</keyword>
<dbReference type="Pfam" id="PF07475">
    <property type="entry name" value="Hpr_kinase_C"/>
    <property type="match status" value="1"/>
</dbReference>
<dbReference type="FunFam" id="3.40.50.300:FF:000174">
    <property type="entry name" value="HPr kinase/phosphorylase"/>
    <property type="match status" value="1"/>
</dbReference>
<dbReference type="Gene3D" id="3.40.1390.20">
    <property type="entry name" value="HprK N-terminal domain-like"/>
    <property type="match status" value="1"/>
</dbReference>
<evidence type="ECO:0000256" key="12">
    <source>
        <dbReference type="ARBA" id="ARBA00047657"/>
    </source>
</evidence>
<evidence type="ECO:0000256" key="11">
    <source>
        <dbReference type="ARBA" id="ARBA00023268"/>
    </source>
</evidence>
<dbReference type="GO" id="GO:0000155">
    <property type="term" value="F:phosphorelay sensor kinase activity"/>
    <property type="evidence" value="ECO:0007669"/>
    <property type="project" value="InterPro"/>
</dbReference>
<dbReference type="EMBL" id="UOFT01000054">
    <property type="protein sequence ID" value="VAW96900.1"/>
    <property type="molecule type" value="Genomic_DNA"/>
</dbReference>
<sequence>MPSITVNDIFSAHCDKLKLKWICGQQNPQQTLSQSDQHPTLFIGFLNLVRPNQIQVIGETELQYLKGLGKNSFNDAIDHLFLSKPALVIIGNNLEAPAEIIELATKTKTALIQSSKNSNQIIELVQYYLADHLSEYVTLHGVYLEVLGVGVLLAGLSGIGKSELALELVTRGSRLIADDIIEFRKISPDTISGMCPKILKDFIEVRGLGILNIRAMFGDNALINRKKLNLIIKLEVAKSAIPPANDRLDGGHKCRTILEVEIPEITLPVAVGRTLAVIVEAAVRNHILLMHGYNASDDFIKRQQQYINNKSVENKE</sequence>
<comment type="catalytic activity">
    <reaction evidence="1">
        <text>[HPr protein]-L-serine + ATP = [HPr protein]-O-phospho-L-serine + ADP + H(+)</text>
        <dbReference type="Rhea" id="RHEA:46600"/>
        <dbReference type="Rhea" id="RHEA-COMP:11602"/>
        <dbReference type="Rhea" id="RHEA-COMP:11603"/>
        <dbReference type="ChEBI" id="CHEBI:15378"/>
        <dbReference type="ChEBI" id="CHEBI:29999"/>
        <dbReference type="ChEBI" id="CHEBI:30616"/>
        <dbReference type="ChEBI" id="CHEBI:83421"/>
        <dbReference type="ChEBI" id="CHEBI:456216"/>
    </reaction>
</comment>
<evidence type="ECO:0000256" key="6">
    <source>
        <dbReference type="ARBA" id="ARBA00022723"/>
    </source>
</evidence>
<dbReference type="InterPro" id="IPR027417">
    <property type="entry name" value="P-loop_NTPase"/>
</dbReference>
<evidence type="ECO:0000313" key="15">
    <source>
        <dbReference type="EMBL" id="VAW96900.1"/>
    </source>
</evidence>
<dbReference type="PANTHER" id="PTHR30305">
    <property type="entry name" value="PROTEIN YJDM-RELATED"/>
    <property type="match status" value="1"/>
</dbReference>
<keyword evidence="7" id="KW-0547">Nucleotide-binding</keyword>
<name>A0A3B1A5S3_9ZZZZ</name>
<keyword evidence="8 15" id="KW-0418">Kinase</keyword>
<dbReference type="SUPFAM" id="SSF53795">
    <property type="entry name" value="PEP carboxykinase-like"/>
    <property type="match status" value="1"/>
</dbReference>
<proteinExistence type="inferred from homology"/>
<dbReference type="HAMAP" id="MF_01249">
    <property type="entry name" value="HPr_kinase"/>
    <property type="match status" value="1"/>
</dbReference>
<accession>A0A3B1A5S3</accession>
<keyword evidence="9" id="KW-0067">ATP-binding</keyword>
<dbReference type="InterPro" id="IPR011104">
    <property type="entry name" value="Hpr_kin/Pase_C"/>
</dbReference>
<reference evidence="15" key="1">
    <citation type="submission" date="2018-06" db="EMBL/GenBank/DDBJ databases">
        <authorList>
            <person name="Zhirakovskaya E."/>
        </authorList>
    </citation>
    <scope>NUCLEOTIDE SEQUENCE</scope>
</reference>
<comment type="cofactor">
    <cofactor evidence="2">
        <name>Mg(2+)</name>
        <dbReference type="ChEBI" id="CHEBI:18420"/>
    </cofactor>
</comment>
<protein>
    <submittedName>
        <fullName evidence="15">HPr kinase/phosphorylase</fullName>
    </submittedName>
</protein>
<feature type="domain" description="HPr(Ser) kinase/phosphorylase N-terminal" evidence="13">
    <location>
        <begin position="4"/>
        <end position="129"/>
    </location>
</feature>
<keyword evidence="11" id="KW-0511">Multifunctional enzyme</keyword>
<evidence type="ECO:0000259" key="13">
    <source>
        <dbReference type="Pfam" id="PF02603"/>
    </source>
</evidence>
<gene>
    <name evidence="15" type="ORF">MNBD_GAMMA23-1359</name>
</gene>
<evidence type="ECO:0000256" key="5">
    <source>
        <dbReference type="ARBA" id="ARBA00022679"/>
    </source>
</evidence>
<evidence type="ECO:0000256" key="10">
    <source>
        <dbReference type="ARBA" id="ARBA00022842"/>
    </source>
</evidence>
<feature type="domain" description="HPr kinase/phosphorylase C-terminal" evidence="14">
    <location>
        <begin position="132"/>
        <end position="302"/>
    </location>
</feature>
<evidence type="ECO:0000256" key="2">
    <source>
        <dbReference type="ARBA" id="ARBA00001946"/>
    </source>
</evidence>
<dbReference type="Pfam" id="PF02603">
    <property type="entry name" value="Hpr_kinase_N"/>
    <property type="match status" value="1"/>
</dbReference>
<evidence type="ECO:0000256" key="7">
    <source>
        <dbReference type="ARBA" id="ARBA00022741"/>
    </source>
</evidence>
<keyword evidence="5" id="KW-0808">Transferase</keyword>
<dbReference type="NCBIfam" id="TIGR00679">
    <property type="entry name" value="hpr-ser"/>
    <property type="match status" value="1"/>
</dbReference>
<organism evidence="15">
    <name type="scientific">hydrothermal vent metagenome</name>
    <dbReference type="NCBI Taxonomy" id="652676"/>
    <lineage>
        <taxon>unclassified sequences</taxon>
        <taxon>metagenomes</taxon>
        <taxon>ecological metagenomes</taxon>
    </lineage>
</organism>
<evidence type="ECO:0000259" key="14">
    <source>
        <dbReference type="Pfam" id="PF07475"/>
    </source>
</evidence>
<dbReference type="GO" id="GO:0006109">
    <property type="term" value="P:regulation of carbohydrate metabolic process"/>
    <property type="evidence" value="ECO:0007669"/>
    <property type="project" value="InterPro"/>
</dbReference>
<evidence type="ECO:0000256" key="8">
    <source>
        <dbReference type="ARBA" id="ARBA00022777"/>
    </source>
</evidence>
<dbReference type="InterPro" id="IPR028979">
    <property type="entry name" value="Ser_kin/Pase_Hpr-like_N_sf"/>
</dbReference>
<dbReference type="Gene3D" id="3.40.50.300">
    <property type="entry name" value="P-loop containing nucleotide triphosphate hydrolases"/>
    <property type="match status" value="1"/>
</dbReference>
<keyword evidence="4" id="KW-0723">Serine/threonine-protein kinase</keyword>
<evidence type="ECO:0000256" key="4">
    <source>
        <dbReference type="ARBA" id="ARBA00022527"/>
    </source>
</evidence>
<dbReference type="AlphaFoldDB" id="A0A3B1A5S3"/>
<dbReference type="GO" id="GO:0004674">
    <property type="term" value="F:protein serine/threonine kinase activity"/>
    <property type="evidence" value="ECO:0007669"/>
    <property type="project" value="UniProtKB-KW"/>
</dbReference>